<feature type="region of interest" description="Disordered" evidence="1">
    <location>
        <begin position="1"/>
        <end position="54"/>
    </location>
</feature>
<protein>
    <submittedName>
        <fullName evidence="2">Uncharacterized protein</fullName>
    </submittedName>
</protein>
<name>A0A9P0GBK0_9CUCU</name>
<reference evidence="2" key="1">
    <citation type="submission" date="2022-01" db="EMBL/GenBank/DDBJ databases">
        <authorList>
            <person name="King R."/>
        </authorList>
    </citation>
    <scope>NUCLEOTIDE SEQUENCE</scope>
</reference>
<dbReference type="Proteomes" id="UP001153636">
    <property type="component" value="Chromosome 4"/>
</dbReference>
<feature type="compositionally biased region" description="Acidic residues" evidence="1">
    <location>
        <begin position="847"/>
        <end position="861"/>
    </location>
</feature>
<evidence type="ECO:0000313" key="2">
    <source>
        <dbReference type="EMBL" id="CAH1109549.1"/>
    </source>
</evidence>
<dbReference type="PANTHER" id="PTHR33480">
    <property type="entry name" value="SET DOMAIN-CONTAINING PROTEIN-RELATED"/>
    <property type="match status" value="1"/>
</dbReference>
<sequence length="962" mass="111178">MNKFFESTKNKESNKEIEISDQQSLTKPYNSSTKNISSGSEYVPSEESENSNKKIKHVKKFGKNRKKQNANKTIKVLQDIILNSSEETKNMGKENIKDHSTDNKLSDQQSLIKSYNSSTTYYSSGREYVAFEESENSSKLIKKIKIEKILGKNIKKTKKNKKIKVLQDIDLNSSEENKNISKDNIKDLSSDNNLSKEFIMNEFFESTHIEENYKENNILEHSAVKPSNSSNESKMNTEESSLDSFRKVNSTNDIEIVAASKKEGKRVRNKTHVCYYCNKKIINMARHFELVHYKETEIAKFMSFPKKSSQRKANFAELIKVGDFYHNCNVLATKTGELILVRRPTKNELKFVKDSDYGPCPNCLGFMLKKHLWHHMRYSCKDKVVDTEKTNAKHVMSESNALVSDIFGIGFTKEFHKSIISNFRSDELGDFCRNDILILKFGAMQFEKYGNTQSEFIRQTMRQLARLTLALNKLEKKSKTLSDFLIPEKFDLIIQATKEISMNPLSADSIARPAFHTPSLALKIGHALRKCIAIQRGNALRAGNLKKNKTLLSFKELLDMEWNIRISSNALSTLYKRKLNAKQLLPITDDLVKLSKYIDTSIMTAKLDVDSDTRDNKKWTRLATLCLSRIILFNKRRSGEASKMKMSDFISRPSWEEQNTKEIRESLTTVERKLAENMSLVEVEGKRGRKVPILLPPLIKESINSLIRHRDECKISLHNKYVFARSNESSGFLRGHDCLKKICEEIRLENPDAITGTKLRKYVATVCQLFNMSENEYDWLARHLGHDITVHREFYRMHESAIELTKISRILMAVDQGEAHQYVGKRINEISVEDLPALDEEKLQSDISEEEEAQSDEEIDDGRETNQNINAMAVNKLKTKNIKIQRKERNKERKPQPWSRDETQAVLTFFKGNIKNNIIPTKKECEECLATYPVISSRPWKNIKYFVKNQISKNRKKMYLFS</sequence>
<feature type="region of interest" description="Disordered" evidence="1">
    <location>
        <begin position="223"/>
        <end position="244"/>
    </location>
</feature>
<proteinExistence type="predicted"/>
<dbReference type="AlphaFoldDB" id="A0A9P0GBK0"/>
<feature type="compositionally biased region" description="Basic and acidic residues" evidence="1">
    <location>
        <begin position="1"/>
        <end position="18"/>
    </location>
</feature>
<evidence type="ECO:0000313" key="3">
    <source>
        <dbReference type="Proteomes" id="UP001153636"/>
    </source>
</evidence>
<feature type="compositionally biased region" description="Polar residues" evidence="1">
    <location>
        <begin position="225"/>
        <end position="244"/>
    </location>
</feature>
<keyword evidence="3" id="KW-1185">Reference proteome</keyword>
<organism evidence="2 3">
    <name type="scientific">Psylliodes chrysocephalus</name>
    <dbReference type="NCBI Taxonomy" id="3402493"/>
    <lineage>
        <taxon>Eukaryota</taxon>
        <taxon>Metazoa</taxon>
        <taxon>Ecdysozoa</taxon>
        <taxon>Arthropoda</taxon>
        <taxon>Hexapoda</taxon>
        <taxon>Insecta</taxon>
        <taxon>Pterygota</taxon>
        <taxon>Neoptera</taxon>
        <taxon>Endopterygota</taxon>
        <taxon>Coleoptera</taxon>
        <taxon>Polyphaga</taxon>
        <taxon>Cucujiformia</taxon>
        <taxon>Chrysomeloidea</taxon>
        <taxon>Chrysomelidae</taxon>
        <taxon>Galerucinae</taxon>
        <taxon>Alticini</taxon>
        <taxon>Psylliodes</taxon>
    </lineage>
</organism>
<dbReference type="OrthoDB" id="10066781at2759"/>
<dbReference type="PANTHER" id="PTHR33480:SF1">
    <property type="entry name" value="TYR RECOMBINASE DOMAIN-CONTAINING PROTEIN"/>
    <property type="match status" value="1"/>
</dbReference>
<dbReference type="EMBL" id="OV651816">
    <property type="protein sequence ID" value="CAH1109549.1"/>
    <property type="molecule type" value="Genomic_DNA"/>
</dbReference>
<gene>
    <name evidence="2" type="ORF">PSYICH_LOCUS10281</name>
</gene>
<feature type="region of interest" description="Disordered" evidence="1">
    <location>
        <begin position="842"/>
        <end position="868"/>
    </location>
</feature>
<feature type="compositionally biased region" description="Polar residues" evidence="1">
    <location>
        <begin position="20"/>
        <end position="40"/>
    </location>
</feature>
<accession>A0A9P0GBK0</accession>
<evidence type="ECO:0000256" key="1">
    <source>
        <dbReference type="SAM" id="MobiDB-lite"/>
    </source>
</evidence>